<protein>
    <submittedName>
        <fullName evidence="7">MFS transporter</fullName>
    </submittedName>
</protein>
<name>A0A4T3F4U0_9SPHN</name>
<proteinExistence type="predicted"/>
<dbReference type="InterPro" id="IPR036259">
    <property type="entry name" value="MFS_trans_sf"/>
</dbReference>
<evidence type="ECO:0000256" key="5">
    <source>
        <dbReference type="SAM" id="Phobius"/>
    </source>
</evidence>
<dbReference type="PROSITE" id="PS00217">
    <property type="entry name" value="SUGAR_TRANSPORT_2"/>
    <property type="match status" value="1"/>
</dbReference>
<feature type="transmembrane region" description="Helical" evidence="5">
    <location>
        <begin position="298"/>
        <end position="315"/>
    </location>
</feature>
<dbReference type="InterPro" id="IPR005829">
    <property type="entry name" value="Sugar_transporter_CS"/>
</dbReference>
<dbReference type="Gene3D" id="1.20.1250.20">
    <property type="entry name" value="MFS general substrate transporter like domains"/>
    <property type="match status" value="1"/>
</dbReference>
<gene>
    <name evidence="7" type="ORF">E5222_03210</name>
</gene>
<dbReference type="GO" id="GO:0005886">
    <property type="term" value="C:plasma membrane"/>
    <property type="evidence" value="ECO:0007669"/>
    <property type="project" value="TreeGrafter"/>
</dbReference>
<dbReference type="SUPFAM" id="SSF103473">
    <property type="entry name" value="MFS general substrate transporter"/>
    <property type="match status" value="1"/>
</dbReference>
<evidence type="ECO:0000313" key="8">
    <source>
        <dbReference type="Proteomes" id="UP000309389"/>
    </source>
</evidence>
<dbReference type="Proteomes" id="UP000309389">
    <property type="component" value="Unassembled WGS sequence"/>
</dbReference>
<keyword evidence="4 5" id="KW-0472">Membrane</keyword>
<feature type="transmembrane region" description="Helical" evidence="5">
    <location>
        <begin position="180"/>
        <end position="200"/>
    </location>
</feature>
<feature type="transmembrane region" description="Helical" evidence="5">
    <location>
        <begin position="415"/>
        <end position="439"/>
    </location>
</feature>
<dbReference type="InterPro" id="IPR011701">
    <property type="entry name" value="MFS"/>
</dbReference>
<dbReference type="InterPro" id="IPR020846">
    <property type="entry name" value="MFS_dom"/>
</dbReference>
<dbReference type="EMBL" id="SSHH01000001">
    <property type="protein sequence ID" value="TIX51479.1"/>
    <property type="molecule type" value="Genomic_DNA"/>
</dbReference>
<reference evidence="7 8" key="1">
    <citation type="submission" date="2019-04" db="EMBL/GenBank/DDBJ databases">
        <title>Altererythrobacter aquimixticola sp. nov., isolated from sediment of junction between the ocean and a freshwater spring.</title>
        <authorList>
            <person name="Yoon J.-H."/>
        </authorList>
    </citation>
    <scope>NUCLEOTIDE SEQUENCE [LARGE SCALE GENOMIC DNA]</scope>
    <source>
        <strain evidence="7 8">SSKS-13</strain>
    </source>
</reference>
<feature type="transmembrane region" description="Helical" evidence="5">
    <location>
        <begin position="388"/>
        <end position="409"/>
    </location>
</feature>
<evidence type="ECO:0000256" key="4">
    <source>
        <dbReference type="ARBA" id="ARBA00023136"/>
    </source>
</evidence>
<dbReference type="PANTHER" id="PTHR23508:SF10">
    <property type="entry name" value="CARBOXYLIC ACID TRANSPORTER PROTEIN HOMOLOG"/>
    <property type="match status" value="1"/>
</dbReference>
<comment type="subcellular location">
    <subcellularLocation>
        <location evidence="1">Membrane</location>
        <topology evidence="1">Multi-pass membrane protein</topology>
    </subcellularLocation>
</comment>
<feature type="transmembrane region" description="Helical" evidence="5">
    <location>
        <begin position="260"/>
        <end position="278"/>
    </location>
</feature>
<evidence type="ECO:0000256" key="3">
    <source>
        <dbReference type="ARBA" id="ARBA00022989"/>
    </source>
</evidence>
<dbReference type="AlphaFoldDB" id="A0A4T3F4U0"/>
<dbReference type="PROSITE" id="PS50850">
    <property type="entry name" value="MFS"/>
    <property type="match status" value="1"/>
</dbReference>
<keyword evidence="2 5" id="KW-0812">Transmembrane</keyword>
<feature type="transmembrane region" description="Helical" evidence="5">
    <location>
        <begin position="117"/>
        <end position="137"/>
    </location>
</feature>
<feature type="transmembrane region" description="Helical" evidence="5">
    <location>
        <begin position="21"/>
        <end position="48"/>
    </location>
</feature>
<comment type="caution">
    <text evidence="7">The sequence shown here is derived from an EMBL/GenBank/DDBJ whole genome shotgun (WGS) entry which is preliminary data.</text>
</comment>
<evidence type="ECO:0000256" key="1">
    <source>
        <dbReference type="ARBA" id="ARBA00004141"/>
    </source>
</evidence>
<dbReference type="OrthoDB" id="9800416at2"/>
<feature type="transmembrane region" description="Helical" evidence="5">
    <location>
        <begin position="149"/>
        <end position="174"/>
    </location>
</feature>
<feature type="domain" description="Major facilitator superfamily (MFS) profile" evidence="6">
    <location>
        <begin position="26"/>
        <end position="443"/>
    </location>
</feature>
<dbReference type="PANTHER" id="PTHR23508">
    <property type="entry name" value="CARBOXYLIC ACID TRANSPORTER PROTEIN HOMOLOG"/>
    <property type="match status" value="1"/>
</dbReference>
<feature type="transmembrane region" description="Helical" evidence="5">
    <location>
        <begin position="60"/>
        <end position="83"/>
    </location>
</feature>
<dbReference type="GO" id="GO:0046943">
    <property type="term" value="F:carboxylic acid transmembrane transporter activity"/>
    <property type="evidence" value="ECO:0007669"/>
    <property type="project" value="TreeGrafter"/>
</dbReference>
<evidence type="ECO:0000256" key="2">
    <source>
        <dbReference type="ARBA" id="ARBA00022692"/>
    </source>
</evidence>
<sequence>MSADTRTIDIAEVIEVRKLSAFNFTLIAVSWLITVFDGFDMMMIGFTAPYMRETLALDELMLGNVFSAGLLGMMLGGFAFAYLGDRFGRRKAIIWSAFAFGILTFATGFATSYEMLMALRFLDGFAIGGMLPLIWALNIEFVPKRMRSTVVTVIMMGYSIGAALAGPVTVWLAPEHGWPAVYFFGGACTLAITLVLVFTLPESIRFLAAKAIRPEVTAATLNRLEPGLEASADNRFILGDEERDTTHFHVAKLFKGDLKLLTPLLWLGYTASTMAVYFTSNWGPIVFEDLDFSRDTAAYVGSITSVFGAGLGLLLMQFTDRKGPFSVAVYPMIALPLLLVTGLAAMGQDAFLILSVVAISLVSGAHFGILSIAGVYYPSAIRANGGGWATSVAKVGGIAGPIVGGYILASGLPVVRSFAILAACPAILVLCAIGIGVIVRRRDTGQPAQTQEPVLST</sequence>
<feature type="transmembrane region" description="Helical" evidence="5">
    <location>
        <begin position="352"/>
        <end position="376"/>
    </location>
</feature>
<organism evidence="7 8">
    <name type="scientific">Alteraurantiacibacter aquimixticola</name>
    <dbReference type="NCBI Taxonomy" id="2489173"/>
    <lineage>
        <taxon>Bacteria</taxon>
        <taxon>Pseudomonadati</taxon>
        <taxon>Pseudomonadota</taxon>
        <taxon>Alphaproteobacteria</taxon>
        <taxon>Sphingomonadales</taxon>
        <taxon>Erythrobacteraceae</taxon>
        <taxon>Alteraurantiacibacter</taxon>
    </lineage>
</organism>
<dbReference type="RefSeq" id="WP_136692265.1">
    <property type="nucleotide sequence ID" value="NZ_SSHH01000001.1"/>
</dbReference>
<evidence type="ECO:0000259" key="6">
    <source>
        <dbReference type="PROSITE" id="PS50850"/>
    </source>
</evidence>
<feature type="transmembrane region" description="Helical" evidence="5">
    <location>
        <begin position="92"/>
        <end position="111"/>
    </location>
</feature>
<dbReference type="Pfam" id="PF07690">
    <property type="entry name" value="MFS_1"/>
    <property type="match status" value="1"/>
</dbReference>
<evidence type="ECO:0000313" key="7">
    <source>
        <dbReference type="EMBL" id="TIX51479.1"/>
    </source>
</evidence>
<feature type="transmembrane region" description="Helical" evidence="5">
    <location>
        <begin position="327"/>
        <end position="346"/>
    </location>
</feature>
<keyword evidence="8" id="KW-1185">Reference proteome</keyword>
<accession>A0A4T3F4U0</accession>
<keyword evidence="3 5" id="KW-1133">Transmembrane helix</keyword>